<gene>
    <name evidence="1" type="ordered locus">Bresu_1363</name>
</gene>
<protein>
    <submittedName>
        <fullName evidence="1">Uncharacterized protein</fullName>
    </submittedName>
</protein>
<evidence type="ECO:0000313" key="1">
    <source>
        <dbReference type="EMBL" id="ADL00675.1"/>
    </source>
</evidence>
<accession>D9QFW1</accession>
<name>D9QFW1_BRESC</name>
<dbReference type="STRING" id="633149.Bresu_1363"/>
<reference evidence="2" key="1">
    <citation type="journal article" date="2011" name="J. Bacteriol.">
        <title>Genome sequences of eight morphologically diverse alphaproteobacteria.</title>
        <authorList>
            <consortium name="US DOE Joint Genome Institute"/>
            <person name="Brown P.J."/>
            <person name="Kysela D.T."/>
            <person name="Buechlein A."/>
            <person name="Hemmerich C."/>
            <person name="Brun Y.V."/>
        </authorList>
    </citation>
    <scope>NUCLEOTIDE SEQUENCE [LARGE SCALE GENOMIC DNA]</scope>
    <source>
        <strain evidence="2">ATCC 15264 / DSM 4735 / LMG 14903 / NBRC 16000 / CB 81</strain>
    </source>
</reference>
<sequence length="144" mass="15234">MSQTPIPLSADPAHAVRRPILHPADDLFAEIIHALKAGPLLGFDMGSAAVVGASGVEGRVWIRVGDARAQAASGRAASDSALPMRTFTLTTLDASLLALLIRLDAMRGADLFADALVCGSIDAERRVEAIHRWSGRIRPTEDAE</sequence>
<dbReference type="EMBL" id="CP002102">
    <property type="protein sequence ID" value="ADL00675.1"/>
    <property type="molecule type" value="Genomic_DNA"/>
</dbReference>
<keyword evidence="2" id="KW-1185">Reference proteome</keyword>
<dbReference type="HOGENOM" id="CLU_1792791_0_0_5"/>
<dbReference type="KEGG" id="bsb:Bresu_1363"/>
<evidence type="ECO:0000313" key="2">
    <source>
        <dbReference type="Proteomes" id="UP000002696"/>
    </source>
</evidence>
<dbReference type="Proteomes" id="UP000002696">
    <property type="component" value="Chromosome"/>
</dbReference>
<dbReference type="InParanoid" id="D9QFW1"/>
<dbReference type="BioCyc" id="BSUB633149:G1GM8-1356-MONOMER"/>
<dbReference type="AlphaFoldDB" id="D9QFW1"/>
<organism evidence="1 2">
    <name type="scientific">Brevundimonas subvibrioides (strain ATCC 15264 / DSM 4735 / LMG 14903 / NBRC 16000 / CB 81)</name>
    <name type="common">Caulobacter subvibrioides</name>
    <dbReference type="NCBI Taxonomy" id="633149"/>
    <lineage>
        <taxon>Bacteria</taxon>
        <taxon>Pseudomonadati</taxon>
        <taxon>Pseudomonadota</taxon>
        <taxon>Alphaproteobacteria</taxon>
        <taxon>Caulobacterales</taxon>
        <taxon>Caulobacteraceae</taxon>
        <taxon>Brevundimonas</taxon>
    </lineage>
</organism>
<proteinExistence type="predicted"/>
<dbReference type="RefSeq" id="WP_013268778.1">
    <property type="nucleotide sequence ID" value="NC_014375.1"/>
</dbReference>